<dbReference type="PANTHER" id="PTHR33546">
    <property type="entry name" value="LARGE, MULTIFUNCTIONAL SECRETED PROTEIN-RELATED"/>
    <property type="match status" value="1"/>
</dbReference>
<dbReference type="InterPro" id="IPR036280">
    <property type="entry name" value="Multihaem_cyt_sf"/>
</dbReference>
<keyword evidence="5" id="KW-0732">Signal</keyword>
<dbReference type="RefSeq" id="WP_146373590.1">
    <property type="nucleotide sequence ID" value="NZ_SJPP01000003.1"/>
</dbReference>
<dbReference type="InterPro" id="IPR036909">
    <property type="entry name" value="Cyt_c-like_dom_sf"/>
</dbReference>
<evidence type="ECO:0000256" key="4">
    <source>
        <dbReference type="PROSITE-ProRule" id="PRU00433"/>
    </source>
</evidence>
<evidence type="ECO:0000256" key="5">
    <source>
        <dbReference type="SAM" id="SignalP"/>
    </source>
</evidence>
<evidence type="ECO:0000313" key="8">
    <source>
        <dbReference type="Proteomes" id="UP000320735"/>
    </source>
</evidence>
<feature type="signal peptide" evidence="5">
    <location>
        <begin position="1"/>
        <end position="25"/>
    </location>
</feature>
<dbReference type="Proteomes" id="UP000320735">
    <property type="component" value="Unassembled WGS sequence"/>
</dbReference>
<dbReference type="PROSITE" id="PS51007">
    <property type="entry name" value="CYTC"/>
    <property type="match status" value="3"/>
</dbReference>
<evidence type="ECO:0000313" key="7">
    <source>
        <dbReference type="EMBL" id="TWU06732.1"/>
    </source>
</evidence>
<dbReference type="PANTHER" id="PTHR33546:SF1">
    <property type="entry name" value="LARGE, MULTIFUNCTIONAL SECRETED PROTEIN"/>
    <property type="match status" value="1"/>
</dbReference>
<feature type="chain" id="PRO_5022812787" evidence="5">
    <location>
        <begin position="26"/>
        <end position="818"/>
    </location>
</feature>
<dbReference type="OrthoDB" id="9804649at2"/>
<protein>
    <submittedName>
        <fullName evidence="7">Cytochrome c</fullName>
    </submittedName>
</protein>
<keyword evidence="3 4" id="KW-0408">Iron</keyword>
<name>A0A5C6B597_9PLAN</name>
<organism evidence="7 8">
    <name type="scientific">Symmachiella macrocystis</name>
    <dbReference type="NCBI Taxonomy" id="2527985"/>
    <lineage>
        <taxon>Bacteria</taxon>
        <taxon>Pseudomonadati</taxon>
        <taxon>Planctomycetota</taxon>
        <taxon>Planctomycetia</taxon>
        <taxon>Planctomycetales</taxon>
        <taxon>Planctomycetaceae</taxon>
        <taxon>Symmachiella</taxon>
    </lineage>
</organism>
<feature type="domain" description="Cytochrome c" evidence="6">
    <location>
        <begin position="49"/>
        <end position="137"/>
    </location>
</feature>
<evidence type="ECO:0000256" key="3">
    <source>
        <dbReference type="ARBA" id="ARBA00023004"/>
    </source>
</evidence>
<feature type="domain" description="Cytochrome c" evidence="6">
    <location>
        <begin position="159"/>
        <end position="271"/>
    </location>
</feature>
<keyword evidence="1 4" id="KW-0349">Heme</keyword>
<dbReference type="SUPFAM" id="SSF46626">
    <property type="entry name" value="Cytochrome c"/>
    <property type="match status" value="5"/>
</dbReference>
<evidence type="ECO:0000259" key="6">
    <source>
        <dbReference type="PROSITE" id="PS51007"/>
    </source>
</evidence>
<dbReference type="GO" id="GO:0009055">
    <property type="term" value="F:electron transfer activity"/>
    <property type="evidence" value="ECO:0007669"/>
    <property type="project" value="InterPro"/>
</dbReference>
<keyword evidence="8" id="KW-1185">Reference proteome</keyword>
<proteinExistence type="predicted"/>
<sequence precursor="true">MRNSRTVFVAMTAFVLTTATVYCHAADPDSPAPPFVAGFDRFARHGDITPLTASQLLFSELSCTACHAATENHLKPKRGPRLNGVADRIDPDWIKRFLAAPHTVKPGTTMPDVLAGLNQADKQQAIAALSTYLATQHQAFPEIKAGGGNPVPHEFWIKGNAQRGKQLYHQVGCVACHQPDADYEVAEIKPSAIDEILDQLDPEELAELGLASAARRIASVPHGNLPVKYTSKSLSFFLLNPEALRPSGRMPSLKLQAVEAADIAAYLLKDQDELDPPTPPVEDPQLIAEGRRLFREFRCVNCHDTNDKADRNPAKPLAKLHRGADHSCIVAPRNGKSHFDLGTRQNGIPHYAVDPPQAAAIHEVLASGNTAATDPLQLAMLQLNCYACHDRNEQGGVGRFRKPYFETVGHVDLGDEGRLPPPLTGVGRKLRQDWMKKVLSGNGDVRSHMHIRMPKFPAGVVKSLPAQFARADDAKPSSEKEAFGPPQDVAEAGRRLMDIGCVQCHQFRGETLPGTVGTDLSGVTARVDPQWFYEFLLNPGELKNRTRMPTFFPGGTSQDKELLGGDPKRQIAAMWAYLKGLDKLPLPEKIVQARSESFELIPRDRPIVLRTFMDEAGTHAIAVGFPEQVNFAFDAETVRLAHAWRGGFLDALGTWFIRFAPPAHPLGNASMNLPEGVPLAILKTDKQPWLTGAADENGYRFGGYKLDSDGIPTFLYRYGPFDIQDRIMPSEEKGLQRQLTILNRHPDKSPPPVWFRANLGKTLNQQGQSAYRNDQGLTVTMPKELAAQGQMRTSNKLSEWILPIDVVKKTTIEVQYAW</sequence>
<dbReference type="AlphaFoldDB" id="A0A5C6B597"/>
<reference evidence="7 8" key="1">
    <citation type="submission" date="2019-02" db="EMBL/GenBank/DDBJ databases">
        <title>Deep-cultivation of Planctomycetes and their phenomic and genomic characterization uncovers novel biology.</title>
        <authorList>
            <person name="Wiegand S."/>
            <person name="Jogler M."/>
            <person name="Boedeker C."/>
            <person name="Pinto D."/>
            <person name="Vollmers J."/>
            <person name="Rivas-Marin E."/>
            <person name="Kohn T."/>
            <person name="Peeters S.H."/>
            <person name="Heuer A."/>
            <person name="Rast P."/>
            <person name="Oberbeckmann S."/>
            <person name="Bunk B."/>
            <person name="Jeske O."/>
            <person name="Meyerdierks A."/>
            <person name="Storesund J.E."/>
            <person name="Kallscheuer N."/>
            <person name="Luecker S."/>
            <person name="Lage O.M."/>
            <person name="Pohl T."/>
            <person name="Merkel B.J."/>
            <person name="Hornburger P."/>
            <person name="Mueller R.-W."/>
            <person name="Bruemmer F."/>
            <person name="Labrenz M."/>
            <person name="Spormann A.M."/>
            <person name="Op Den Camp H."/>
            <person name="Overmann J."/>
            <person name="Amann R."/>
            <person name="Jetten M.S.M."/>
            <person name="Mascher T."/>
            <person name="Medema M.H."/>
            <person name="Devos D.P."/>
            <person name="Kaster A.-K."/>
            <person name="Ovreas L."/>
            <person name="Rohde M."/>
            <person name="Galperin M.Y."/>
            <person name="Jogler C."/>
        </authorList>
    </citation>
    <scope>NUCLEOTIDE SEQUENCE [LARGE SCALE GENOMIC DNA]</scope>
    <source>
        <strain evidence="7 8">CA54</strain>
    </source>
</reference>
<dbReference type="InterPro" id="IPR009056">
    <property type="entry name" value="Cyt_c-like_dom"/>
</dbReference>
<evidence type="ECO:0000256" key="1">
    <source>
        <dbReference type="ARBA" id="ARBA00022617"/>
    </source>
</evidence>
<gene>
    <name evidence="7" type="ORF">CA54_51310</name>
</gene>
<dbReference type="SUPFAM" id="SSF48695">
    <property type="entry name" value="Multiheme cytochromes"/>
    <property type="match status" value="1"/>
</dbReference>
<dbReference type="EMBL" id="SJPP01000003">
    <property type="protein sequence ID" value="TWU06732.1"/>
    <property type="molecule type" value="Genomic_DNA"/>
</dbReference>
<feature type="domain" description="Cytochrome c" evidence="6">
    <location>
        <begin position="488"/>
        <end position="582"/>
    </location>
</feature>
<comment type="caution">
    <text evidence="7">The sequence shown here is derived from an EMBL/GenBank/DDBJ whole genome shotgun (WGS) entry which is preliminary data.</text>
</comment>
<dbReference type="GO" id="GO:0020037">
    <property type="term" value="F:heme binding"/>
    <property type="evidence" value="ECO:0007669"/>
    <property type="project" value="InterPro"/>
</dbReference>
<dbReference type="GO" id="GO:0046872">
    <property type="term" value="F:metal ion binding"/>
    <property type="evidence" value="ECO:0007669"/>
    <property type="project" value="UniProtKB-KW"/>
</dbReference>
<evidence type="ECO:0000256" key="2">
    <source>
        <dbReference type="ARBA" id="ARBA00022723"/>
    </source>
</evidence>
<dbReference type="Gene3D" id="1.10.760.10">
    <property type="entry name" value="Cytochrome c-like domain"/>
    <property type="match status" value="4"/>
</dbReference>
<keyword evidence="2 4" id="KW-0479">Metal-binding</keyword>
<accession>A0A5C6B597</accession>